<evidence type="ECO:0000313" key="2">
    <source>
        <dbReference type="Proteomes" id="UP001526225"/>
    </source>
</evidence>
<dbReference type="RefSeq" id="WP_213408428.1">
    <property type="nucleotide sequence ID" value="NZ_CP074441.1"/>
</dbReference>
<dbReference type="EMBL" id="JAOZFE010000002">
    <property type="protein sequence ID" value="MCW0953038.1"/>
    <property type="molecule type" value="Genomic_DNA"/>
</dbReference>
<sequence>MSRKKDWEKALANAELIQEDVAKHLGISKQSMSLLVKKMIQGQGLMANDKDKDRWKQSLDYIEFKKSQLVK</sequence>
<accession>A0ABT3E555</accession>
<keyword evidence="2" id="KW-1185">Reference proteome</keyword>
<gene>
    <name evidence="1" type="ORF">OIT44_02990</name>
</gene>
<dbReference type="Proteomes" id="UP001526225">
    <property type="component" value="Unassembled WGS sequence"/>
</dbReference>
<protein>
    <submittedName>
        <fullName evidence="1">MarR family transcriptional regulator</fullName>
    </submittedName>
</protein>
<name>A0ABT3E555_9LACO</name>
<reference evidence="1 2" key="1">
    <citation type="submission" date="2022-10" db="EMBL/GenBank/DDBJ databases">
        <title>Weissella fermenti sp. nov., isolated from fermented cabbage.</title>
        <authorList>
            <person name="Lee J.K."/>
            <person name="Baek J.H."/>
            <person name="Choi D.G."/>
            <person name="Kim J.M."/>
            <person name="Jeon C.O."/>
        </authorList>
    </citation>
    <scope>NUCLEOTIDE SEQUENCE [LARGE SCALE GENOMIC DNA]</scope>
    <source>
        <strain evidence="1 2">KACC 18534</strain>
    </source>
</reference>
<proteinExistence type="predicted"/>
<organism evidence="1 2">
    <name type="scientific">Weissella ceti</name>
    <dbReference type="NCBI Taxonomy" id="759620"/>
    <lineage>
        <taxon>Bacteria</taxon>
        <taxon>Bacillati</taxon>
        <taxon>Bacillota</taxon>
        <taxon>Bacilli</taxon>
        <taxon>Lactobacillales</taxon>
        <taxon>Lactobacillaceae</taxon>
        <taxon>Weissella</taxon>
    </lineage>
</organism>
<comment type="caution">
    <text evidence="1">The sequence shown here is derived from an EMBL/GenBank/DDBJ whole genome shotgun (WGS) entry which is preliminary data.</text>
</comment>
<evidence type="ECO:0000313" key="1">
    <source>
        <dbReference type="EMBL" id="MCW0953038.1"/>
    </source>
</evidence>